<feature type="compositionally biased region" description="Basic residues" evidence="1">
    <location>
        <begin position="20"/>
        <end position="32"/>
    </location>
</feature>
<name>A0A8D8YLR5_9HEMI</name>
<feature type="region of interest" description="Disordered" evidence="1">
    <location>
        <begin position="1"/>
        <end position="32"/>
    </location>
</feature>
<protein>
    <submittedName>
        <fullName evidence="2">Uncharacterized protein</fullName>
    </submittedName>
</protein>
<reference evidence="2" key="1">
    <citation type="submission" date="2021-05" db="EMBL/GenBank/DDBJ databases">
        <authorList>
            <person name="Alioto T."/>
            <person name="Alioto T."/>
            <person name="Gomez Garrido J."/>
        </authorList>
    </citation>
    <scope>NUCLEOTIDE SEQUENCE</scope>
</reference>
<dbReference type="EMBL" id="HBUF01383349">
    <property type="protein sequence ID" value="CAG6731155.1"/>
    <property type="molecule type" value="Transcribed_RNA"/>
</dbReference>
<dbReference type="AlphaFoldDB" id="A0A8D8YLR5"/>
<sequence>MKTSPLDSNDNIFSSNKIDKSRKKRTKYKRKKKKKIESLMRYGLSQYGFSAKSNLNSINKLQEKLIKNLFVSNNRKSEILSLEELHKYILVIKYFYRPEFKTKKENKYNLRKQILKVHRANTLYGERLPKFFLPTFLNKLNNELEDVQNLGDLTFQV</sequence>
<proteinExistence type="predicted"/>
<evidence type="ECO:0000313" key="2">
    <source>
        <dbReference type="EMBL" id="CAG6731155.1"/>
    </source>
</evidence>
<accession>A0A8D8YLR5</accession>
<evidence type="ECO:0000256" key="1">
    <source>
        <dbReference type="SAM" id="MobiDB-lite"/>
    </source>
</evidence>
<organism evidence="2">
    <name type="scientific">Cacopsylla melanoneura</name>
    <dbReference type="NCBI Taxonomy" id="428564"/>
    <lineage>
        <taxon>Eukaryota</taxon>
        <taxon>Metazoa</taxon>
        <taxon>Ecdysozoa</taxon>
        <taxon>Arthropoda</taxon>
        <taxon>Hexapoda</taxon>
        <taxon>Insecta</taxon>
        <taxon>Pterygota</taxon>
        <taxon>Neoptera</taxon>
        <taxon>Paraneoptera</taxon>
        <taxon>Hemiptera</taxon>
        <taxon>Sternorrhyncha</taxon>
        <taxon>Psylloidea</taxon>
        <taxon>Psyllidae</taxon>
        <taxon>Psyllinae</taxon>
        <taxon>Cacopsylla</taxon>
    </lineage>
</organism>
<feature type="compositionally biased region" description="Polar residues" evidence="1">
    <location>
        <begin position="1"/>
        <end position="16"/>
    </location>
</feature>